<evidence type="ECO:0000313" key="2">
    <source>
        <dbReference type="Proteomes" id="UP001153331"/>
    </source>
</evidence>
<dbReference type="Proteomes" id="UP001153331">
    <property type="component" value="Unassembled WGS sequence"/>
</dbReference>
<sequence>MRNKIYDFATHATNAGRCCVVPCLALAQSCRQIRCEYRPLCLKADVAIDWKDVSSYLNTFFPSHNGEVANIKLAPGRITVFTNTYRKRGLVKAAHEIDLLPILKFGLDNKEFACKFAERKIEGGCVENYGGLTQEELQILREADVNTIQTLLAHRNPEWVEDITKGRIRKLMASQLGTNEFPVANFHIGLGEDNCVPPEFAKISQQNEPRRHEPESDNSEIDDYLSRVGLRAVFESNPYDFLWEYEWTPGKCNPGNTSSASPENTEHHSDSKTV</sequence>
<gene>
    <name evidence="1" type="ORF">OPT61_g3947</name>
</gene>
<protein>
    <submittedName>
        <fullName evidence="1">Uncharacterized protein</fullName>
    </submittedName>
</protein>
<reference evidence="1" key="1">
    <citation type="submission" date="2022-11" db="EMBL/GenBank/DDBJ databases">
        <title>Genome Sequence of Boeremia exigua.</title>
        <authorList>
            <person name="Buettner E."/>
        </authorList>
    </citation>
    <scope>NUCLEOTIDE SEQUENCE</scope>
    <source>
        <strain evidence="1">CU02</strain>
    </source>
</reference>
<evidence type="ECO:0000313" key="1">
    <source>
        <dbReference type="EMBL" id="KAJ8114093.1"/>
    </source>
</evidence>
<accession>A0ACC2IFY7</accession>
<proteinExistence type="predicted"/>
<keyword evidence="2" id="KW-1185">Reference proteome</keyword>
<organism evidence="1 2">
    <name type="scientific">Boeremia exigua</name>
    <dbReference type="NCBI Taxonomy" id="749465"/>
    <lineage>
        <taxon>Eukaryota</taxon>
        <taxon>Fungi</taxon>
        <taxon>Dikarya</taxon>
        <taxon>Ascomycota</taxon>
        <taxon>Pezizomycotina</taxon>
        <taxon>Dothideomycetes</taxon>
        <taxon>Pleosporomycetidae</taxon>
        <taxon>Pleosporales</taxon>
        <taxon>Pleosporineae</taxon>
        <taxon>Didymellaceae</taxon>
        <taxon>Boeremia</taxon>
    </lineage>
</organism>
<dbReference type="EMBL" id="JAPHNI010000213">
    <property type="protein sequence ID" value="KAJ8114093.1"/>
    <property type="molecule type" value="Genomic_DNA"/>
</dbReference>
<comment type="caution">
    <text evidence="1">The sequence shown here is derived from an EMBL/GenBank/DDBJ whole genome shotgun (WGS) entry which is preliminary data.</text>
</comment>
<name>A0ACC2IFY7_9PLEO</name>